<evidence type="ECO:0000313" key="3">
    <source>
        <dbReference type="Proteomes" id="UP001552299"/>
    </source>
</evidence>
<name>A0ABD0UIC2_DENTH</name>
<proteinExistence type="predicted"/>
<gene>
    <name evidence="2" type="ORF">M5K25_020838</name>
</gene>
<keyword evidence="3" id="KW-1185">Reference proteome</keyword>
<sequence length="520" mass="56461">MTFRGMPSLWISEEKILALLRPFKFALVGKFPTRRPSLDAIRRFFFRLKLNGDFSVTLLNPSHVLIKLFNDFDYSRVFSHKSYFVYNCYMKLTKWSPLFDIGEDSPIVPIWISFPNLRPHMFSPRILHAMGSLFGRPLQVDHATSVGSRPSVARVLVELDVSKKYPDKIWLGPENFGYIQSVEMEIFPPFCGLCKCLGHLKGACKPLSSSLPSVNVVNTDISLDANVNLAMKNLNTSTPTCLPLSPVSVLMDYGDKNRVDLPDVEGCPAFAQTEIASGVEVGAASSDGLVLAIPVTNNEGENEVFNALGEGGAAGCEGVMAGVEVVSLDVGAGSISPLGVGSPAQAMCGTDVNSNDLSMVPILEPVVSNLPIIEVPVALVSNEAMRVHLVGNRSDQIDWLEGSLSFPCGGEGENLHELEEDFHELYNLKWLLIPSIGGAKFKSFGYLAFDISTMVLDVLVDDDEVVPGFPLLARLVGNLGASTCCLTVGLDVSYGWSVPGCEHLKASNVDHAGWNFSIDQ</sequence>
<comment type="caution">
    <text evidence="2">The sequence shown here is derived from an EMBL/GenBank/DDBJ whole genome shotgun (WGS) entry which is preliminary data.</text>
</comment>
<dbReference type="PANTHER" id="PTHR31286:SF179">
    <property type="entry name" value="RNASE H TYPE-1 DOMAIN-CONTAINING PROTEIN"/>
    <property type="match status" value="1"/>
</dbReference>
<accession>A0ABD0UIC2</accession>
<reference evidence="2 3" key="1">
    <citation type="journal article" date="2024" name="Plant Biotechnol. J.">
        <title>Dendrobium thyrsiflorum genome and its molecular insights into genes involved in important horticultural traits.</title>
        <authorList>
            <person name="Chen B."/>
            <person name="Wang J.Y."/>
            <person name="Zheng P.J."/>
            <person name="Li K.L."/>
            <person name="Liang Y.M."/>
            <person name="Chen X.F."/>
            <person name="Zhang C."/>
            <person name="Zhao X."/>
            <person name="He X."/>
            <person name="Zhang G.Q."/>
            <person name="Liu Z.J."/>
            <person name="Xu Q."/>
        </authorList>
    </citation>
    <scope>NUCLEOTIDE SEQUENCE [LARGE SCALE GENOMIC DNA]</scope>
    <source>
        <strain evidence="2">GZMU011</strain>
    </source>
</reference>
<evidence type="ECO:0000313" key="2">
    <source>
        <dbReference type="EMBL" id="KAL0909928.1"/>
    </source>
</evidence>
<dbReference type="Pfam" id="PF14111">
    <property type="entry name" value="DUF4283"/>
    <property type="match status" value="1"/>
</dbReference>
<dbReference type="PANTHER" id="PTHR31286">
    <property type="entry name" value="GLYCINE-RICH CELL WALL STRUCTURAL PROTEIN 1.8-LIKE"/>
    <property type="match status" value="1"/>
</dbReference>
<dbReference type="InterPro" id="IPR040256">
    <property type="entry name" value="At4g02000-like"/>
</dbReference>
<feature type="domain" description="DUF4283" evidence="1">
    <location>
        <begin position="23"/>
        <end position="101"/>
    </location>
</feature>
<protein>
    <recommendedName>
        <fullName evidence="1">DUF4283 domain-containing protein</fullName>
    </recommendedName>
</protein>
<dbReference type="EMBL" id="JANQDX010000016">
    <property type="protein sequence ID" value="KAL0909928.1"/>
    <property type="molecule type" value="Genomic_DNA"/>
</dbReference>
<dbReference type="AlphaFoldDB" id="A0ABD0UIC2"/>
<dbReference type="InterPro" id="IPR025558">
    <property type="entry name" value="DUF4283"/>
</dbReference>
<organism evidence="2 3">
    <name type="scientific">Dendrobium thyrsiflorum</name>
    <name type="common">Pinecone-like raceme dendrobium</name>
    <name type="synonym">Orchid</name>
    <dbReference type="NCBI Taxonomy" id="117978"/>
    <lineage>
        <taxon>Eukaryota</taxon>
        <taxon>Viridiplantae</taxon>
        <taxon>Streptophyta</taxon>
        <taxon>Embryophyta</taxon>
        <taxon>Tracheophyta</taxon>
        <taxon>Spermatophyta</taxon>
        <taxon>Magnoliopsida</taxon>
        <taxon>Liliopsida</taxon>
        <taxon>Asparagales</taxon>
        <taxon>Orchidaceae</taxon>
        <taxon>Epidendroideae</taxon>
        <taxon>Malaxideae</taxon>
        <taxon>Dendrobiinae</taxon>
        <taxon>Dendrobium</taxon>
    </lineage>
</organism>
<evidence type="ECO:0000259" key="1">
    <source>
        <dbReference type="Pfam" id="PF14111"/>
    </source>
</evidence>
<dbReference type="Proteomes" id="UP001552299">
    <property type="component" value="Unassembled WGS sequence"/>
</dbReference>